<dbReference type="EMBL" id="MCRJ01000081">
    <property type="protein sequence ID" value="ODN69627.1"/>
    <property type="molecule type" value="Genomic_DNA"/>
</dbReference>
<dbReference type="AlphaFoldDB" id="A0A1E3GZZ3"/>
<name>A0A1E3GZZ3_9HYPH</name>
<organism evidence="1 2">
    <name type="scientific">Methylobrevis pamukkalensis</name>
    <dbReference type="NCBI Taxonomy" id="1439726"/>
    <lineage>
        <taxon>Bacteria</taxon>
        <taxon>Pseudomonadati</taxon>
        <taxon>Pseudomonadota</taxon>
        <taxon>Alphaproteobacteria</taxon>
        <taxon>Hyphomicrobiales</taxon>
        <taxon>Pleomorphomonadaceae</taxon>
        <taxon>Methylobrevis</taxon>
    </lineage>
</organism>
<evidence type="ECO:0000313" key="2">
    <source>
        <dbReference type="Proteomes" id="UP000094622"/>
    </source>
</evidence>
<proteinExistence type="predicted"/>
<reference evidence="1 2" key="1">
    <citation type="submission" date="2016-07" db="EMBL/GenBank/DDBJ databases">
        <title>Draft Genome Sequence of Methylobrevis pamukkalensis PK2.</title>
        <authorList>
            <person name="Vasilenko O.V."/>
            <person name="Doronina N.V."/>
            <person name="Shmareva M.N."/>
            <person name="Tarlachkov S.V."/>
            <person name="Mustakhimov I."/>
            <person name="Trotsenko Y.A."/>
        </authorList>
    </citation>
    <scope>NUCLEOTIDE SEQUENCE [LARGE SCALE GENOMIC DNA]</scope>
    <source>
        <strain evidence="1 2">PK2</strain>
    </source>
</reference>
<dbReference type="Proteomes" id="UP000094622">
    <property type="component" value="Unassembled WGS sequence"/>
</dbReference>
<comment type="caution">
    <text evidence="1">The sequence shown here is derived from an EMBL/GenBank/DDBJ whole genome shotgun (WGS) entry which is preliminary data.</text>
</comment>
<gene>
    <name evidence="1" type="ORF">A6302_03047</name>
</gene>
<evidence type="ECO:0000313" key="1">
    <source>
        <dbReference type="EMBL" id="ODN69627.1"/>
    </source>
</evidence>
<keyword evidence="2" id="KW-1185">Reference proteome</keyword>
<protein>
    <submittedName>
        <fullName evidence="1">Uncharacterized protein</fullName>
    </submittedName>
</protein>
<accession>A0A1E3GZZ3</accession>
<sequence length="80" mass="8756">MASPPATEPVKQTLSTLPEEMTAAVWSWDSTMCWNTAFGRPAWSKAFWKRSATSSVWSECFSTTALPAISAGITELTVVR</sequence>